<comment type="function">
    <text evidence="5">Flavin prenyltransferase that catalyzes the synthesis of the prenylated FMN cofactor (prenyl-FMN) for 4-hydroxy-3-polyprenylbenzoic acid decarboxylase UbiD. The prenyltransferase is metal-independent and links a dimethylallyl moiety from dimethylallyl monophosphate (DMAP) to the flavin N5 and C6 atoms of FMN.</text>
</comment>
<keyword evidence="3 5" id="KW-0288">FMN</keyword>
<evidence type="ECO:0000313" key="7">
    <source>
        <dbReference type="EMBL" id="QTF08592.1"/>
    </source>
</evidence>
<comment type="catalytic activity">
    <reaction evidence="5">
        <text>dimethylallyl phosphate + FMNH2 = prenylated FMNH2 + phosphate</text>
        <dbReference type="Rhea" id="RHEA:37743"/>
        <dbReference type="ChEBI" id="CHEBI:43474"/>
        <dbReference type="ChEBI" id="CHEBI:57618"/>
        <dbReference type="ChEBI" id="CHEBI:87467"/>
        <dbReference type="ChEBI" id="CHEBI:88052"/>
        <dbReference type="EC" id="2.5.1.129"/>
    </reaction>
</comment>
<feature type="binding site" evidence="5">
    <location>
        <position position="166"/>
    </location>
    <ligand>
        <name>dimethylallyl phosphate</name>
        <dbReference type="ChEBI" id="CHEBI:88052"/>
    </ligand>
</feature>
<dbReference type="Gene3D" id="3.40.50.1950">
    <property type="entry name" value="Flavin prenyltransferase-like"/>
    <property type="match status" value="1"/>
</dbReference>
<evidence type="ECO:0000259" key="6">
    <source>
        <dbReference type="Pfam" id="PF02441"/>
    </source>
</evidence>
<dbReference type="Pfam" id="PF02441">
    <property type="entry name" value="Flavoprotein"/>
    <property type="match status" value="1"/>
</dbReference>
<feature type="binding site" evidence="5">
    <location>
        <begin position="9"/>
        <end position="11"/>
    </location>
    <ligand>
        <name>FMN</name>
        <dbReference type="ChEBI" id="CHEBI:58210"/>
    </ligand>
</feature>
<comment type="similarity">
    <text evidence="5">Belongs to the UbiX/PAD1 family.</text>
</comment>
<gene>
    <name evidence="5" type="primary">ubiX</name>
    <name evidence="7" type="ORF">HC231_12250</name>
</gene>
<comment type="caution">
    <text evidence="5">Lacks conserved residue(s) required for the propagation of feature annotation.</text>
</comment>
<dbReference type="EC" id="2.5.1.129" evidence="5"/>
<feature type="binding site" evidence="5">
    <location>
        <position position="120"/>
    </location>
    <ligand>
        <name>FMN</name>
        <dbReference type="ChEBI" id="CHEBI:58210"/>
    </ligand>
</feature>
<dbReference type="SUPFAM" id="SSF52507">
    <property type="entry name" value="Homo-oligomeric flavin-containing Cys decarboxylases, HFCD"/>
    <property type="match status" value="1"/>
</dbReference>
<evidence type="ECO:0000256" key="1">
    <source>
        <dbReference type="ARBA" id="ARBA00022602"/>
    </source>
</evidence>
<accession>A0ABX7UVL0</accession>
<dbReference type="InterPro" id="IPR003382">
    <property type="entry name" value="Flavoprotein"/>
</dbReference>
<feature type="domain" description="Flavoprotein" evidence="6">
    <location>
        <begin position="1"/>
        <end position="169"/>
    </location>
</feature>
<evidence type="ECO:0000256" key="2">
    <source>
        <dbReference type="ARBA" id="ARBA00022630"/>
    </source>
</evidence>
<evidence type="ECO:0000256" key="3">
    <source>
        <dbReference type="ARBA" id="ARBA00022643"/>
    </source>
</evidence>
<keyword evidence="2 5" id="KW-0285">Flavoprotein</keyword>
<keyword evidence="4 5" id="KW-0808">Transferase</keyword>
<feature type="binding site" evidence="5">
    <location>
        <begin position="85"/>
        <end position="88"/>
    </location>
    <ligand>
        <name>FMN</name>
        <dbReference type="ChEBI" id="CHEBI:58210"/>
    </ligand>
</feature>
<keyword evidence="1 5" id="KW-0637">Prenyltransferase</keyword>
<feature type="binding site" evidence="5">
    <location>
        <position position="35"/>
    </location>
    <ligand>
        <name>FMN</name>
        <dbReference type="ChEBI" id="CHEBI:58210"/>
    </ligand>
</feature>
<dbReference type="RefSeq" id="WP_208226923.1">
    <property type="nucleotide sequence ID" value="NZ_CP050854.1"/>
</dbReference>
<evidence type="ECO:0000256" key="4">
    <source>
        <dbReference type="ARBA" id="ARBA00022679"/>
    </source>
</evidence>
<organism evidence="7 8">
    <name type="scientific">Brenneria izadpanahii</name>
    <dbReference type="NCBI Taxonomy" id="2722756"/>
    <lineage>
        <taxon>Bacteria</taxon>
        <taxon>Pseudomonadati</taxon>
        <taxon>Pseudomonadota</taxon>
        <taxon>Gammaproteobacteria</taxon>
        <taxon>Enterobacterales</taxon>
        <taxon>Pectobacteriaceae</taxon>
        <taxon>Brenneria</taxon>
    </lineage>
</organism>
<protein>
    <recommendedName>
        <fullName evidence="5">Flavin prenyltransferase UbiX</fullName>
        <ecNumber evidence="5">2.5.1.129</ecNumber>
    </recommendedName>
</protein>
<dbReference type="Proteomes" id="UP000671960">
    <property type="component" value="Chromosome"/>
</dbReference>
<dbReference type="EMBL" id="CP050854">
    <property type="protein sequence ID" value="QTF08592.1"/>
    <property type="molecule type" value="Genomic_DNA"/>
</dbReference>
<evidence type="ECO:0000256" key="5">
    <source>
        <dbReference type="HAMAP-Rule" id="MF_01984"/>
    </source>
</evidence>
<dbReference type="NCBIfam" id="NF004685">
    <property type="entry name" value="PRK06029.1"/>
    <property type="match status" value="1"/>
</dbReference>
<proteinExistence type="inferred from homology"/>
<dbReference type="InterPro" id="IPR036551">
    <property type="entry name" value="Flavin_trans-like"/>
</dbReference>
<feature type="binding site" evidence="5">
    <location>
        <position position="150"/>
    </location>
    <ligand>
        <name>dimethylallyl phosphate</name>
        <dbReference type="ChEBI" id="CHEBI:88052"/>
    </ligand>
</feature>
<sequence length="185" mass="19784">MRIVVGITGASGAIYAYTLISALYQQSIEIEIVASKMGWQVLEFECGISRDDIAQFGTTHDNDNLFSPIASGSYRCDGMAIVPCSMNTLGAMANGMGDTLLLRAASVTLKERRPLLVVPRETPLNIIQIDNMATLARAGGIIMPAAPGFYSRPTEISQLVGGMVGRMLDNLGINNDVASRWNGGQ</sequence>
<keyword evidence="8" id="KW-1185">Reference proteome</keyword>
<dbReference type="InterPro" id="IPR004507">
    <property type="entry name" value="UbiX-like"/>
</dbReference>
<name>A0ABX7UVL0_9GAMM</name>
<dbReference type="NCBIfam" id="TIGR00421">
    <property type="entry name" value="ubiX_pad"/>
    <property type="match status" value="1"/>
</dbReference>
<reference evidence="7 8" key="1">
    <citation type="submission" date="2020-03" db="EMBL/GenBank/DDBJ databases">
        <authorList>
            <person name="Bakhshi Ganjeh M."/>
        </authorList>
    </citation>
    <scope>NUCLEOTIDE SEQUENCE [LARGE SCALE GENOMIC DNA]</scope>
    <source>
        <strain evidence="8">Iran 50</strain>
    </source>
</reference>
<dbReference type="HAMAP" id="MF_01984">
    <property type="entry name" value="ubiX_pad"/>
    <property type="match status" value="1"/>
</dbReference>
<evidence type="ECO:0000313" key="8">
    <source>
        <dbReference type="Proteomes" id="UP000671960"/>
    </source>
</evidence>